<keyword evidence="12 15" id="KW-0342">GTP-binding</keyword>
<keyword evidence="10 17" id="KW-0408">Iron</keyword>
<evidence type="ECO:0000256" key="8">
    <source>
        <dbReference type="ARBA" id="ARBA00022741"/>
    </source>
</evidence>
<dbReference type="InterPro" id="IPR041069">
    <property type="entry name" value="FeoB_Cyto"/>
</dbReference>
<reference evidence="20 21" key="1">
    <citation type="submission" date="2019-09" db="EMBL/GenBank/DDBJ databases">
        <authorList>
            <person name="Valk L.C."/>
        </authorList>
    </citation>
    <scope>NUCLEOTIDE SEQUENCE [LARGE SCALE GENOMIC DNA]</scope>
    <source>
        <strain evidence="20">GalUA</strain>
    </source>
</reference>
<evidence type="ECO:0000256" key="18">
    <source>
        <dbReference type="SAM" id="Coils"/>
    </source>
</evidence>
<sequence>MSIKIALAGNPNCGKTTLFNALTGSNQFVGNWPGVTVEKKEGKLKGNKDVIIMDLPGIYSLSPYTLEEVVARNYLINERPDAILNIVDGTNIERNLYLSTQLMELGIPVIMAVNMIDVLEKTGEKIHIDKLSKKLGCEVVEISALKGTGIKEAANKVVDIAKRKNLAVPVHEFAQGVEEVIAQVESKLGSDVLEETKRFFAIKLLEKDEKIESLLTLVPNVEEEINRLENEFDDDTESIITNERYVYISSIIDQCVTKNKSKKLTTSDKIDQIVTNRWLALPIFAAVMFIVYYVSVSTVGTWATDWANEGLFGDGWNLFGIESIFVPGVPAIIEGFLTAIGTADWLNSLILDGIVAGVGAVLGFVPQMLVLFIFLAFLEACGYMARVAFIMDRIFRKFGLSGKSFIPMLIGSGCGVPGIMASRTIENDRDRKMTIMTTTFIPCGAKLPIIALIAGALFGGAWWVAPSAYFVGIAAIICSGIILKKTKMFAGDPAPFVMELPAYHMPTVGNILRSMWERGSSFIKKAGTIILLSTIVVWFSMSFGFVDGQFRMLDTLELDHSILAAVGGAIAWIFTPLGWGDWKFSVAAVTGLVAKENVVGTFGVLFGFAEVAEDGVEIWGTLAQSLTPIAAYSFLIFNLLCAPCFAAMGAIKREMNNVKWFWFAVGYQTLLAYIVSLCVFQIGSLISTGAFGIGTVVAFLIIIGFVYLLLKPDKQIKAQNVEIKKVANAK</sequence>
<keyword evidence="4" id="KW-1003">Cell membrane</keyword>
<dbReference type="GO" id="GO:0046872">
    <property type="term" value="F:metal ion binding"/>
    <property type="evidence" value="ECO:0007669"/>
    <property type="project" value="UniProtKB-KW"/>
</dbReference>
<evidence type="ECO:0000256" key="10">
    <source>
        <dbReference type="ARBA" id="ARBA00023004"/>
    </source>
</evidence>
<feature type="transmembrane region" description="Helical" evidence="17">
    <location>
        <begin position="316"/>
        <end position="337"/>
    </location>
</feature>
<evidence type="ECO:0000256" key="1">
    <source>
        <dbReference type="ARBA" id="ARBA00003926"/>
    </source>
</evidence>
<dbReference type="InterPro" id="IPR003373">
    <property type="entry name" value="Fe2_transport_prot-B"/>
</dbReference>
<feature type="transmembrane region" description="Helical" evidence="17">
    <location>
        <begin position="561"/>
        <end position="579"/>
    </location>
</feature>
<feature type="transmembrane region" description="Helical" evidence="17">
    <location>
        <begin position="433"/>
        <end position="457"/>
    </location>
</feature>
<dbReference type="AlphaFoldDB" id="A0A7V7QKB5"/>
<organism evidence="20 21">
    <name type="scientific">Candidatus Galacturonatibacter soehngenii</name>
    <dbReference type="NCBI Taxonomy" id="2307010"/>
    <lineage>
        <taxon>Bacteria</taxon>
        <taxon>Bacillati</taxon>
        <taxon>Bacillota</taxon>
        <taxon>Clostridia</taxon>
        <taxon>Lachnospirales</taxon>
        <taxon>Lachnospiraceae</taxon>
        <taxon>Candidatus Galacturonatibacter</taxon>
    </lineage>
</organism>
<keyword evidence="11" id="KW-0406">Ion transport</keyword>
<feature type="binding site" evidence="15">
    <location>
        <begin position="114"/>
        <end position="117"/>
    </location>
    <ligand>
        <name>GTP</name>
        <dbReference type="ChEBI" id="CHEBI:37565"/>
        <label>1</label>
    </ligand>
</feature>
<feature type="binding site" evidence="15">
    <location>
        <begin position="34"/>
        <end position="38"/>
    </location>
    <ligand>
        <name>GTP</name>
        <dbReference type="ChEBI" id="CHEBI:37565"/>
        <label>1</label>
    </ligand>
</feature>
<reference evidence="20 21" key="2">
    <citation type="submission" date="2020-02" db="EMBL/GenBank/DDBJ databases">
        <title>Candidatus Galacturonibacter soehngenii shows hetero-acetogenic catabolism of galacturonic acid but lacks a canonical carbon monoxide dehydrogenase/acetyl-CoA synthase complex.</title>
        <authorList>
            <person name="Diender M."/>
            <person name="Stouten G.R."/>
            <person name="Petersen J.F."/>
            <person name="Nielsen P.H."/>
            <person name="Dueholm M.S."/>
            <person name="Pronk J.T."/>
            <person name="Van Loosdrecht M.C.M."/>
        </authorList>
    </citation>
    <scope>NUCLEOTIDE SEQUENCE [LARGE SCALE GENOMIC DNA]</scope>
    <source>
        <strain evidence="20">GalUA</strain>
    </source>
</reference>
<dbReference type="OrthoDB" id="9809127at2"/>
<evidence type="ECO:0000256" key="3">
    <source>
        <dbReference type="ARBA" id="ARBA00022448"/>
    </source>
</evidence>
<dbReference type="NCBIfam" id="TIGR00437">
    <property type="entry name" value="feoB"/>
    <property type="match status" value="1"/>
</dbReference>
<comment type="caution">
    <text evidence="20">The sequence shown here is derived from an EMBL/GenBank/DDBJ whole genome shotgun (WGS) entry which is preliminary data.</text>
</comment>
<keyword evidence="16" id="KW-0460">Magnesium</keyword>
<feature type="transmembrane region" description="Helical" evidence="17">
    <location>
        <begin position="349"/>
        <end position="378"/>
    </location>
</feature>
<dbReference type="InterPro" id="IPR050860">
    <property type="entry name" value="FeoB_GTPase"/>
</dbReference>
<dbReference type="InterPro" id="IPR011642">
    <property type="entry name" value="Gate_dom"/>
</dbReference>
<dbReference type="Proteomes" id="UP000461768">
    <property type="component" value="Unassembled WGS sequence"/>
</dbReference>
<feature type="transmembrane region" description="Helical" evidence="17">
    <location>
        <begin position="522"/>
        <end position="541"/>
    </location>
</feature>
<comment type="function">
    <text evidence="1 17">Probable transporter of a GTP-driven Fe(2+) uptake system.</text>
</comment>
<feature type="binding site" evidence="16">
    <location>
        <position position="21"/>
    </location>
    <ligand>
        <name>Mg(2+)</name>
        <dbReference type="ChEBI" id="CHEBI:18420"/>
        <label>2</label>
    </ligand>
</feature>
<feature type="transmembrane region" description="Helical" evidence="17">
    <location>
        <begin position="463"/>
        <end position="483"/>
    </location>
</feature>
<evidence type="ECO:0000259" key="19">
    <source>
        <dbReference type="PROSITE" id="PS51711"/>
    </source>
</evidence>
<feature type="transmembrane region" description="Helical" evidence="17">
    <location>
        <begin position="586"/>
        <end position="609"/>
    </location>
</feature>
<gene>
    <name evidence="20" type="primary">feoB</name>
    <name evidence="20" type="ORF">F7O84_09600</name>
</gene>
<evidence type="ECO:0000256" key="16">
    <source>
        <dbReference type="PIRSR" id="PIRSR603373-2"/>
    </source>
</evidence>
<dbReference type="Pfam" id="PF07670">
    <property type="entry name" value="Gate"/>
    <property type="match status" value="2"/>
</dbReference>
<keyword evidence="8 15" id="KW-0547">Nucleotide-binding</keyword>
<feature type="domain" description="FeoB-type G" evidence="19">
    <location>
        <begin position="2"/>
        <end position="163"/>
    </location>
</feature>
<evidence type="ECO:0000256" key="4">
    <source>
        <dbReference type="ARBA" id="ARBA00022475"/>
    </source>
</evidence>
<dbReference type="GO" id="GO:0005525">
    <property type="term" value="F:GTP binding"/>
    <property type="evidence" value="ECO:0007669"/>
    <property type="project" value="UniProtKB-KW"/>
</dbReference>
<comment type="similarity">
    <text evidence="17">Belongs to the TRAFAC class TrmE-Era-EngA-EngB-Septin-like GTPase superfamily. FeoB GTPase (TC 9.A.8) family.</text>
</comment>
<feature type="transmembrane region" description="Helical" evidence="17">
    <location>
        <begin position="689"/>
        <end position="710"/>
    </location>
</feature>
<evidence type="ECO:0000256" key="12">
    <source>
        <dbReference type="ARBA" id="ARBA00023134"/>
    </source>
</evidence>
<feature type="transmembrane region" description="Helical" evidence="17">
    <location>
        <begin position="278"/>
        <end position="296"/>
    </location>
</feature>
<dbReference type="PANTHER" id="PTHR43185:SF1">
    <property type="entry name" value="FE(2+) TRANSPORTER FEOB"/>
    <property type="match status" value="1"/>
</dbReference>
<evidence type="ECO:0000256" key="15">
    <source>
        <dbReference type="PIRSR" id="PIRSR603373-1"/>
    </source>
</evidence>
<feature type="transmembrane region" description="Helical" evidence="17">
    <location>
        <begin position="660"/>
        <end position="683"/>
    </location>
</feature>
<keyword evidence="13 17" id="KW-0472">Membrane</keyword>
<dbReference type="RefSeq" id="WP_151144368.1">
    <property type="nucleotide sequence ID" value="NZ_WAGX01000005.1"/>
</dbReference>
<proteinExistence type="inferred from homology"/>
<name>A0A7V7QKB5_9FIRM</name>
<feature type="transmembrane region" description="Helical" evidence="17">
    <location>
        <begin position="629"/>
        <end position="648"/>
    </location>
</feature>
<feature type="binding site" evidence="16">
    <location>
        <position position="20"/>
    </location>
    <ligand>
        <name>Mg(2+)</name>
        <dbReference type="ChEBI" id="CHEBI:18420"/>
        <label>2</label>
    </ligand>
</feature>
<keyword evidence="18" id="KW-0175">Coiled coil</keyword>
<evidence type="ECO:0000256" key="17">
    <source>
        <dbReference type="RuleBase" id="RU362098"/>
    </source>
</evidence>
<dbReference type="PANTHER" id="PTHR43185">
    <property type="entry name" value="FERROUS IRON TRANSPORT PROTEIN B"/>
    <property type="match status" value="1"/>
</dbReference>
<evidence type="ECO:0000256" key="5">
    <source>
        <dbReference type="ARBA" id="ARBA00022496"/>
    </source>
</evidence>
<evidence type="ECO:0000256" key="2">
    <source>
        <dbReference type="ARBA" id="ARBA00004429"/>
    </source>
</evidence>
<feature type="binding site" evidence="16">
    <location>
        <position position="24"/>
    </location>
    <ligand>
        <name>Mg(2+)</name>
        <dbReference type="ChEBI" id="CHEBI:18420"/>
        <label>2</label>
    </ligand>
</feature>
<evidence type="ECO:0000313" key="21">
    <source>
        <dbReference type="Proteomes" id="UP000461768"/>
    </source>
</evidence>
<feature type="coiled-coil region" evidence="18">
    <location>
        <begin position="211"/>
        <end position="238"/>
    </location>
</feature>
<evidence type="ECO:0000256" key="7">
    <source>
        <dbReference type="ARBA" id="ARBA00022692"/>
    </source>
</evidence>
<feature type="binding site" evidence="15">
    <location>
        <begin position="9"/>
        <end position="16"/>
    </location>
    <ligand>
        <name>GTP</name>
        <dbReference type="ChEBI" id="CHEBI:37565"/>
        <label>1</label>
    </ligand>
</feature>
<dbReference type="GO" id="GO:0015093">
    <property type="term" value="F:ferrous iron transmembrane transporter activity"/>
    <property type="evidence" value="ECO:0007669"/>
    <property type="project" value="UniProtKB-UniRule"/>
</dbReference>
<keyword evidence="6" id="KW-0997">Cell inner membrane</keyword>
<evidence type="ECO:0000256" key="14">
    <source>
        <dbReference type="NCBIfam" id="TIGR00437"/>
    </source>
</evidence>
<dbReference type="Gene3D" id="1.10.287.1770">
    <property type="match status" value="1"/>
</dbReference>
<feature type="binding site" evidence="15">
    <location>
        <begin position="54"/>
        <end position="57"/>
    </location>
    <ligand>
        <name>GTP</name>
        <dbReference type="ChEBI" id="CHEBI:37565"/>
        <label>1</label>
    </ligand>
</feature>
<keyword evidence="21" id="KW-1185">Reference proteome</keyword>
<dbReference type="InterPro" id="IPR027417">
    <property type="entry name" value="P-loop_NTPase"/>
</dbReference>
<comment type="subcellular location">
    <subcellularLocation>
        <location evidence="2">Cell inner membrane</location>
        <topology evidence="2">Multi-pass membrane protein</topology>
    </subcellularLocation>
    <subcellularLocation>
        <location evidence="17">Cell membrane</location>
        <topology evidence="17">Multi-pass membrane protein</topology>
    </subcellularLocation>
</comment>
<dbReference type="InterPro" id="IPR005225">
    <property type="entry name" value="Small_GTP-bd"/>
</dbReference>
<dbReference type="GO" id="GO:0005886">
    <property type="term" value="C:plasma membrane"/>
    <property type="evidence" value="ECO:0007669"/>
    <property type="project" value="UniProtKB-SubCell"/>
</dbReference>
<dbReference type="InterPro" id="IPR030389">
    <property type="entry name" value="G_FEOB_dom"/>
</dbReference>
<dbReference type="InterPro" id="IPR011640">
    <property type="entry name" value="Fe2_transport_prot_B_C"/>
</dbReference>
<dbReference type="EMBL" id="WAGX01000005">
    <property type="protein sequence ID" value="KAB1437836.1"/>
    <property type="molecule type" value="Genomic_DNA"/>
</dbReference>
<feature type="binding site" evidence="16">
    <location>
        <position position="23"/>
    </location>
    <ligand>
        <name>Mg(2+)</name>
        <dbReference type="ChEBI" id="CHEBI:18420"/>
        <label>2</label>
    </ligand>
</feature>
<protein>
    <recommendedName>
        <fullName evidence="14 17">Ferrous iron transport protein B</fullName>
    </recommendedName>
</protein>
<dbReference type="Pfam" id="PF07664">
    <property type="entry name" value="FeoB_C"/>
    <property type="match status" value="1"/>
</dbReference>
<keyword evidence="7 17" id="KW-0812">Transmembrane</keyword>
<dbReference type="FunFam" id="3.40.50.300:FF:000426">
    <property type="entry name" value="Ferrous iron transport protein B"/>
    <property type="match status" value="1"/>
</dbReference>
<dbReference type="SUPFAM" id="SSF52540">
    <property type="entry name" value="P-loop containing nucleoside triphosphate hydrolases"/>
    <property type="match status" value="1"/>
</dbReference>
<dbReference type="CDD" id="cd01879">
    <property type="entry name" value="FeoB"/>
    <property type="match status" value="1"/>
</dbReference>
<dbReference type="Pfam" id="PF02421">
    <property type="entry name" value="FeoB_N"/>
    <property type="match status" value="1"/>
</dbReference>
<dbReference type="NCBIfam" id="TIGR00231">
    <property type="entry name" value="small_GTP"/>
    <property type="match status" value="1"/>
</dbReference>
<dbReference type="Gene3D" id="3.40.50.300">
    <property type="entry name" value="P-loop containing nucleotide triphosphate hydrolases"/>
    <property type="match status" value="1"/>
</dbReference>
<keyword evidence="16" id="KW-0479">Metal-binding</keyword>
<keyword evidence="9 17" id="KW-1133">Transmembrane helix</keyword>
<evidence type="ECO:0000256" key="11">
    <source>
        <dbReference type="ARBA" id="ARBA00023065"/>
    </source>
</evidence>
<keyword evidence="3 17" id="KW-0813">Transport</keyword>
<evidence type="ECO:0000256" key="6">
    <source>
        <dbReference type="ARBA" id="ARBA00022519"/>
    </source>
</evidence>
<evidence type="ECO:0000313" key="20">
    <source>
        <dbReference type="EMBL" id="KAB1437836.1"/>
    </source>
</evidence>
<evidence type="ECO:0000256" key="9">
    <source>
        <dbReference type="ARBA" id="ARBA00022989"/>
    </source>
</evidence>
<keyword evidence="5 17" id="KW-0410">Iron transport</keyword>
<dbReference type="Pfam" id="PF17910">
    <property type="entry name" value="FeoB_Cyto"/>
    <property type="match status" value="1"/>
</dbReference>
<evidence type="ECO:0000256" key="13">
    <source>
        <dbReference type="ARBA" id="ARBA00023136"/>
    </source>
</evidence>
<dbReference type="PROSITE" id="PS51711">
    <property type="entry name" value="G_FEOB"/>
    <property type="match status" value="1"/>
</dbReference>
<accession>A0A7V7QKB5</accession>